<dbReference type="EC" id="7.1.1.2" evidence="2 16"/>
<evidence type="ECO:0000256" key="10">
    <source>
        <dbReference type="ARBA" id="ARBA00022989"/>
    </source>
</evidence>
<feature type="transmembrane region" description="Helical" evidence="16">
    <location>
        <begin position="84"/>
        <end position="105"/>
    </location>
</feature>
<organism evidence="20">
    <name type="scientific">Panthera leo</name>
    <name type="common">Lion</name>
    <dbReference type="NCBI Taxonomy" id="9689"/>
    <lineage>
        <taxon>Eukaryota</taxon>
        <taxon>Metazoa</taxon>
        <taxon>Chordata</taxon>
        <taxon>Craniata</taxon>
        <taxon>Vertebrata</taxon>
        <taxon>Euteleostomi</taxon>
        <taxon>Mammalia</taxon>
        <taxon>Eutheria</taxon>
        <taxon>Laurasiatheria</taxon>
        <taxon>Carnivora</taxon>
        <taxon>Feliformia</taxon>
        <taxon>Felidae</taxon>
        <taxon>Pantherinae</taxon>
        <taxon>Panthera</taxon>
    </lineage>
</organism>
<feature type="domain" description="NADH:quinone oxidoreductase/Mrp antiporter transmembrane" evidence="17">
    <location>
        <begin position="134"/>
        <end position="416"/>
    </location>
</feature>
<feature type="transmembrane region" description="Helical" evidence="16">
    <location>
        <begin position="406"/>
        <end position="432"/>
    </location>
</feature>
<dbReference type="AlphaFoldDB" id="A0A0R6C0C6"/>
<accession>A0A0R6C0C6</accession>
<evidence type="ECO:0000259" key="19">
    <source>
        <dbReference type="Pfam" id="PF06455"/>
    </source>
</evidence>
<evidence type="ECO:0000256" key="8">
    <source>
        <dbReference type="ARBA" id="ARBA00022967"/>
    </source>
</evidence>
<keyword evidence="9" id="KW-0249">Electron transport</keyword>
<comment type="subcellular location">
    <subcellularLocation>
        <location evidence="1">Mitochondrion inner membrane</location>
        <topology evidence="1">Multi-pass membrane protein</topology>
    </subcellularLocation>
</comment>
<evidence type="ECO:0000256" key="4">
    <source>
        <dbReference type="ARBA" id="ARBA00022448"/>
    </source>
</evidence>
<dbReference type="InterPro" id="IPR018393">
    <property type="entry name" value="NADHpl_OxRdtase_5_subgr"/>
</dbReference>
<dbReference type="GO" id="GO:0008137">
    <property type="term" value="F:NADH dehydrogenase (ubiquinone) activity"/>
    <property type="evidence" value="ECO:0007669"/>
    <property type="project" value="UniProtKB-EC"/>
</dbReference>
<keyword evidence="10 16" id="KW-1133">Transmembrane helix</keyword>
<evidence type="ECO:0000256" key="13">
    <source>
        <dbReference type="ARBA" id="ARBA00023128"/>
    </source>
</evidence>
<evidence type="ECO:0000256" key="5">
    <source>
        <dbReference type="ARBA" id="ARBA00022660"/>
    </source>
</evidence>
<evidence type="ECO:0000313" key="20">
    <source>
        <dbReference type="EMBL" id="AJP76759.1"/>
    </source>
</evidence>
<dbReference type="PANTHER" id="PTHR42829:SF2">
    <property type="entry name" value="NADH-UBIQUINONE OXIDOREDUCTASE CHAIN 5"/>
    <property type="match status" value="1"/>
</dbReference>
<dbReference type="GO" id="GO:0042773">
    <property type="term" value="P:ATP synthesis coupled electron transport"/>
    <property type="evidence" value="ECO:0007669"/>
    <property type="project" value="InterPro"/>
</dbReference>
<feature type="domain" description="NADH-Ubiquinone oxidoreductase (complex I) chain 5 N-terminal" evidence="18">
    <location>
        <begin position="68"/>
        <end position="118"/>
    </location>
</feature>
<comment type="similarity">
    <text evidence="16">Belongs to the complex I subunit 5 family.</text>
</comment>
<keyword evidence="8" id="KW-1278">Translocase</keyword>
<keyword evidence="11 16" id="KW-0520">NAD</keyword>
<keyword evidence="5" id="KW-0679">Respiratory chain</keyword>
<feature type="transmembrane region" description="Helical" evidence="16">
    <location>
        <begin position="117"/>
        <end position="134"/>
    </location>
</feature>
<evidence type="ECO:0000256" key="9">
    <source>
        <dbReference type="ARBA" id="ARBA00022982"/>
    </source>
</evidence>
<feature type="transmembrane region" description="Helical" evidence="16">
    <location>
        <begin position="245"/>
        <end position="263"/>
    </location>
</feature>
<keyword evidence="12 16" id="KW-0830">Ubiquinone</keyword>
<keyword evidence="14 16" id="KW-0472">Membrane</keyword>
<dbReference type="InterPro" id="IPR001516">
    <property type="entry name" value="Proton_antipo_N"/>
</dbReference>
<comment type="function">
    <text evidence="16">Core subunit of the mitochondrial membrane respiratory chain NADH dehydrogenase (Complex I) which catalyzes electron transfer from NADH through the respiratory chain, using ubiquinone as an electron acceptor. Essential for the catalytic activity and assembly of complex I.</text>
</comment>
<evidence type="ECO:0000256" key="14">
    <source>
        <dbReference type="ARBA" id="ARBA00023136"/>
    </source>
</evidence>
<dbReference type="NCBIfam" id="TIGR01974">
    <property type="entry name" value="NDH_I_L"/>
    <property type="match status" value="1"/>
</dbReference>
<feature type="transmembrane region" description="Helical" evidence="16">
    <location>
        <begin position="6"/>
        <end position="27"/>
    </location>
</feature>
<dbReference type="PANTHER" id="PTHR42829">
    <property type="entry name" value="NADH-UBIQUINONE OXIDOREDUCTASE CHAIN 5"/>
    <property type="match status" value="1"/>
</dbReference>
<evidence type="ECO:0000256" key="6">
    <source>
        <dbReference type="ARBA" id="ARBA00022692"/>
    </source>
</evidence>
<sequence length="606" mass="68226">MNLFASFMLTSMFMLLLPIIMSNTQLYKNNLYPHYVKTTISYAFTISMIPAMMFVSSGQETIVSNWHWLSIQTLKLSLSFKLDYFSIIFIPVALFVTWSIMEFSMWYMHTDPYINRFFKYLLMFLITMMILVTANNLFQLFIGWEGVGIMSFLLIGWWYGRADANTAALQAILYNRIGDVGFITAMAWFLANMNAWDFQQIFITQHKNLNIPLLGLLLAATGKSAQFGLHPWLPSAMEGPTPVSALLHSSTMVVAGVFLLIRFHPLMEQNKTMQTLTLCLGAITTLFTAICALTQNDIKKIVAFSTSSQLGLMIVTIGINQPYLAFLHICTHAFFKAMLFMCSGSIIHSLNDEQDIRKMGGLYKPMPFTTSSLIIGSLALTGMPFLTGFYSKDLIIETANTSYTNAWALSVTLIATSLTAAYSTRIMFFALLGQPRFNSLSPINENNPHLINSIKRLLVGSIFAGYLISHNIPPTTIPQMTMPHYLKLTALAMTITGFILALELNLAAKNLKFKYPSNLFKFSNLLGYFPTVMHRLPSTMSLTMSQKSASMLLDMIWLESVLPKSISHFQMKMSTIVSNQKGLVKLYFLSFMITLTLSLLLLSSHE</sequence>
<evidence type="ECO:0000256" key="16">
    <source>
        <dbReference type="RuleBase" id="RU003404"/>
    </source>
</evidence>
<keyword evidence="7" id="KW-0999">Mitochondrion inner membrane</keyword>
<dbReference type="EMBL" id="KP001501">
    <property type="protein sequence ID" value="AJP76759.1"/>
    <property type="molecule type" value="Genomic_DNA"/>
</dbReference>
<reference evidence="20" key="1">
    <citation type="journal article" date="2016" name="Sci. Rep.">
        <title>Phylogeographic Patterns in Africa and High Resolution Delineation of Genetic Clades in the Lion (Panthera leo).</title>
        <authorList>
            <person name="Bertola L.D."/>
            <person name="Vrieling K."/>
            <person name="de Iongh H.H."/>
        </authorList>
    </citation>
    <scope>NUCLEOTIDE SEQUENCE</scope>
    <source>
        <strain evidence="20">174_India</strain>
    </source>
</reference>
<feature type="transmembrane region" description="Helical" evidence="16">
    <location>
        <begin position="172"/>
        <end position="191"/>
    </location>
</feature>
<evidence type="ECO:0000256" key="3">
    <source>
        <dbReference type="ARBA" id="ARBA00021096"/>
    </source>
</evidence>
<gene>
    <name evidence="20" type="primary">ND5</name>
</gene>
<dbReference type="InterPro" id="IPR001750">
    <property type="entry name" value="ND/Mrp_TM"/>
</dbReference>
<keyword evidence="13 16" id="KW-0496">Mitochondrion</keyword>
<proteinExistence type="inferred from homology"/>
<dbReference type="GO" id="GO:0015990">
    <property type="term" value="P:electron transport coupled proton transport"/>
    <property type="evidence" value="ECO:0007669"/>
    <property type="project" value="TreeGrafter"/>
</dbReference>
<evidence type="ECO:0000256" key="15">
    <source>
        <dbReference type="ARBA" id="ARBA00049551"/>
    </source>
</evidence>
<feature type="transmembrane region" description="Helical" evidence="16">
    <location>
        <begin position="484"/>
        <end position="507"/>
    </location>
</feature>
<feature type="transmembrane region" description="Helical" evidence="16">
    <location>
        <begin position="368"/>
        <end position="386"/>
    </location>
</feature>
<keyword evidence="6 16" id="KW-0812">Transmembrane</keyword>
<dbReference type="GO" id="GO:0005743">
    <property type="term" value="C:mitochondrial inner membrane"/>
    <property type="evidence" value="ECO:0007669"/>
    <property type="project" value="UniProtKB-SubCell"/>
</dbReference>
<feature type="transmembrane region" description="Helical" evidence="16">
    <location>
        <begin position="39"/>
        <end position="58"/>
    </location>
</feature>
<evidence type="ECO:0000259" key="17">
    <source>
        <dbReference type="Pfam" id="PF00361"/>
    </source>
</evidence>
<dbReference type="Pfam" id="PF06455">
    <property type="entry name" value="NADH5_C"/>
    <property type="match status" value="1"/>
</dbReference>
<comment type="catalytic activity">
    <reaction evidence="15 16">
        <text>a ubiquinone + NADH + 5 H(+)(in) = a ubiquinol + NAD(+) + 4 H(+)(out)</text>
        <dbReference type="Rhea" id="RHEA:29091"/>
        <dbReference type="Rhea" id="RHEA-COMP:9565"/>
        <dbReference type="Rhea" id="RHEA-COMP:9566"/>
        <dbReference type="ChEBI" id="CHEBI:15378"/>
        <dbReference type="ChEBI" id="CHEBI:16389"/>
        <dbReference type="ChEBI" id="CHEBI:17976"/>
        <dbReference type="ChEBI" id="CHEBI:57540"/>
        <dbReference type="ChEBI" id="CHEBI:57945"/>
        <dbReference type="EC" id="7.1.1.2"/>
    </reaction>
</comment>
<dbReference type="Pfam" id="PF00361">
    <property type="entry name" value="Proton_antipo_M"/>
    <property type="match status" value="1"/>
</dbReference>
<keyword evidence="4 16" id="KW-0813">Transport</keyword>
<evidence type="ECO:0000256" key="12">
    <source>
        <dbReference type="ARBA" id="ARBA00023075"/>
    </source>
</evidence>
<geneLocation type="mitochondrion" evidence="20"/>
<feature type="transmembrane region" description="Helical" evidence="16">
    <location>
        <begin position="140"/>
        <end position="160"/>
    </location>
</feature>
<evidence type="ECO:0000259" key="18">
    <source>
        <dbReference type="Pfam" id="PF00662"/>
    </source>
</evidence>
<evidence type="ECO:0000256" key="7">
    <source>
        <dbReference type="ARBA" id="ARBA00022792"/>
    </source>
</evidence>
<evidence type="ECO:0000256" key="11">
    <source>
        <dbReference type="ARBA" id="ARBA00023027"/>
    </source>
</evidence>
<feature type="transmembrane region" description="Helical" evidence="16">
    <location>
        <begin position="586"/>
        <end position="604"/>
    </location>
</feature>
<dbReference type="InterPro" id="IPR010934">
    <property type="entry name" value="NADH_DH_su5_C"/>
</dbReference>
<feature type="transmembrane region" description="Helical" evidence="16">
    <location>
        <begin position="325"/>
        <end position="347"/>
    </location>
</feature>
<name>A0A0R6C0C6_PANLE</name>
<evidence type="ECO:0000256" key="2">
    <source>
        <dbReference type="ARBA" id="ARBA00012944"/>
    </source>
</evidence>
<protein>
    <recommendedName>
        <fullName evidence="3 16">NADH-ubiquinone oxidoreductase chain 5</fullName>
        <ecNumber evidence="2 16">7.1.1.2</ecNumber>
    </recommendedName>
</protein>
<feature type="transmembrane region" description="Helical" evidence="16">
    <location>
        <begin position="301"/>
        <end position="319"/>
    </location>
</feature>
<feature type="transmembrane region" description="Helical" evidence="16">
    <location>
        <begin position="275"/>
        <end position="294"/>
    </location>
</feature>
<dbReference type="InterPro" id="IPR003945">
    <property type="entry name" value="NU5C-like"/>
</dbReference>
<dbReference type="Pfam" id="PF00662">
    <property type="entry name" value="Proton_antipo_N"/>
    <property type="match status" value="1"/>
</dbReference>
<evidence type="ECO:0000256" key="1">
    <source>
        <dbReference type="ARBA" id="ARBA00004448"/>
    </source>
</evidence>
<dbReference type="PRINTS" id="PR01434">
    <property type="entry name" value="NADHDHGNASE5"/>
</dbReference>
<feature type="domain" description="NADH dehydrogenase subunit 5 C-terminal" evidence="19">
    <location>
        <begin position="422"/>
        <end position="601"/>
    </location>
</feature>
<dbReference type="GO" id="GO:0003954">
    <property type="term" value="F:NADH dehydrogenase activity"/>
    <property type="evidence" value="ECO:0007669"/>
    <property type="project" value="TreeGrafter"/>
</dbReference>